<comment type="caution">
    <text evidence="1">The sequence shown here is derived from an EMBL/GenBank/DDBJ whole genome shotgun (WGS) entry which is preliminary data.</text>
</comment>
<proteinExistence type="predicted"/>
<evidence type="ECO:0000313" key="1">
    <source>
        <dbReference type="EMBL" id="NLJ17410.1"/>
    </source>
</evidence>
<organism evidence="1 2">
    <name type="scientific">Globicatella sulfidifaciens</name>
    <dbReference type="NCBI Taxonomy" id="136093"/>
    <lineage>
        <taxon>Bacteria</taxon>
        <taxon>Bacillati</taxon>
        <taxon>Bacillota</taxon>
        <taxon>Bacilli</taxon>
        <taxon>Lactobacillales</taxon>
        <taxon>Aerococcaceae</taxon>
        <taxon>Globicatella</taxon>
    </lineage>
</organism>
<feature type="non-terminal residue" evidence="1">
    <location>
        <position position="70"/>
    </location>
</feature>
<evidence type="ECO:0000313" key="2">
    <source>
        <dbReference type="Proteomes" id="UP000541058"/>
    </source>
</evidence>
<name>A0A7X8C1U8_9LACT</name>
<gene>
    <name evidence="1" type="ORF">GX355_00960</name>
</gene>
<dbReference type="RefSeq" id="WP_276645867.1">
    <property type="nucleotide sequence ID" value="NZ_JAAYSM010000027.1"/>
</dbReference>
<dbReference type="EMBL" id="JAAYSM010000027">
    <property type="protein sequence ID" value="NLJ17410.1"/>
    <property type="molecule type" value="Genomic_DNA"/>
</dbReference>
<dbReference type="Proteomes" id="UP000541058">
    <property type="component" value="Unassembled WGS sequence"/>
</dbReference>
<sequence>MTIEGKKIHLINIVRPWCGNHNRSDDDGSYDVGLLAIEDVVPHSDDLVVRRIARNTVMNELIYHLSKFDS</sequence>
<reference evidence="1 2" key="1">
    <citation type="journal article" date="2020" name="Biotechnol. Biofuels">
        <title>New insights from the biogas microbiome by comprehensive genome-resolved metagenomics of nearly 1600 species originating from multiple anaerobic digesters.</title>
        <authorList>
            <person name="Campanaro S."/>
            <person name="Treu L."/>
            <person name="Rodriguez-R L.M."/>
            <person name="Kovalovszki A."/>
            <person name="Ziels R.M."/>
            <person name="Maus I."/>
            <person name="Zhu X."/>
            <person name="Kougias P.G."/>
            <person name="Basile A."/>
            <person name="Luo G."/>
            <person name="Schluter A."/>
            <person name="Konstantinidis K.T."/>
            <person name="Angelidaki I."/>
        </authorList>
    </citation>
    <scope>NUCLEOTIDE SEQUENCE [LARGE SCALE GENOMIC DNA]</scope>
    <source>
        <strain evidence="1">AS23ysBPME_34</strain>
    </source>
</reference>
<accession>A0A7X8C1U8</accession>
<dbReference type="AlphaFoldDB" id="A0A7X8C1U8"/>
<protein>
    <submittedName>
        <fullName evidence="1">Uncharacterized protein</fullName>
    </submittedName>
</protein>